<evidence type="ECO:0000313" key="3">
    <source>
        <dbReference type="EMBL" id="PSK81486.1"/>
    </source>
</evidence>
<evidence type="ECO:0008006" key="6">
    <source>
        <dbReference type="Google" id="ProtNLM"/>
    </source>
</evidence>
<name>A0A2P8C948_9BACT</name>
<evidence type="ECO:0000256" key="1">
    <source>
        <dbReference type="SAM" id="SignalP"/>
    </source>
</evidence>
<dbReference type="EMBL" id="PYGC01000009">
    <property type="protein sequence ID" value="PSK81486.1"/>
    <property type="molecule type" value="Genomic_DNA"/>
</dbReference>
<dbReference type="Proteomes" id="UP000240621">
    <property type="component" value="Unassembled WGS sequence"/>
</dbReference>
<evidence type="ECO:0000313" key="5">
    <source>
        <dbReference type="Proteomes" id="UP000396862"/>
    </source>
</evidence>
<dbReference type="RefSeq" id="WP_106543164.1">
    <property type="nucleotide sequence ID" value="NZ_BLAU01000001.1"/>
</dbReference>
<keyword evidence="5" id="KW-1185">Reference proteome</keyword>
<keyword evidence="1" id="KW-0732">Signal</keyword>
<proteinExistence type="predicted"/>
<reference evidence="3 4" key="1">
    <citation type="submission" date="2018-03" db="EMBL/GenBank/DDBJ databases">
        <title>Genomic Encyclopedia of Archaeal and Bacterial Type Strains, Phase II (KMG-II): from individual species to whole genera.</title>
        <authorList>
            <person name="Goeker M."/>
        </authorList>
    </citation>
    <scope>NUCLEOTIDE SEQUENCE [LARGE SCALE GENOMIC DNA]</scope>
    <source>
        <strain evidence="3 4">DSM 27267</strain>
    </source>
</reference>
<dbReference type="Gene3D" id="2.40.160.60">
    <property type="entry name" value="Outer membrane protein transport protein (OMPP1/FadL/TodX)"/>
    <property type="match status" value="1"/>
</dbReference>
<evidence type="ECO:0000313" key="2">
    <source>
        <dbReference type="EMBL" id="GET21045.1"/>
    </source>
</evidence>
<gene>
    <name evidence="3" type="ORF">CLV93_10992</name>
    <name evidence="2" type="ORF">JCM18694_12910</name>
</gene>
<evidence type="ECO:0000313" key="4">
    <source>
        <dbReference type="Proteomes" id="UP000240621"/>
    </source>
</evidence>
<feature type="chain" id="PRO_5015150226" description="Outer membrane protein with beta-barrel domain" evidence="1">
    <location>
        <begin position="26"/>
        <end position="277"/>
    </location>
</feature>
<protein>
    <recommendedName>
        <fullName evidence="6">Outer membrane protein with beta-barrel domain</fullName>
    </recommendedName>
</protein>
<reference evidence="2 5" key="2">
    <citation type="submission" date="2019-10" db="EMBL/GenBank/DDBJ databases">
        <title>Prolixibacter strains distinguished by the presence of nitrate reductase genes were adept at nitrate-dependent anaerobic corrosion of metallic iron and carbon steel.</title>
        <authorList>
            <person name="Iino T."/>
            <person name="Shono N."/>
            <person name="Ito K."/>
            <person name="Nakamura R."/>
            <person name="Sueoka K."/>
            <person name="Harayama S."/>
            <person name="Ohkuma M."/>
        </authorList>
    </citation>
    <scope>NUCLEOTIDE SEQUENCE [LARGE SCALE GENOMIC DNA]</scope>
    <source>
        <strain evidence="2 5">MIC1-1</strain>
    </source>
</reference>
<dbReference type="EMBL" id="BLAU01000001">
    <property type="protein sequence ID" value="GET21045.1"/>
    <property type="molecule type" value="Genomic_DNA"/>
</dbReference>
<dbReference type="Proteomes" id="UP000396862">
    <property type="component" value="Unassembled WGS sequence"/>
</dbReference>
<dbReference type="OrthoDB" id="9758448at2"/>
<sequence>MHQTTNLTFNLFVCFFLLSTTPLFAQTDLLDSDSYSISVGGASVTLETPFAAFYNQAGLAELESVSAAVHYQQLYLTNDFTEMSGAVCLPLKTSTFALSVWQTGMTGYHESRFGLAFAKKLGPRLSSGLQFSYYMMDFPENGTIRGTFLFEMGARYEFPGKQTLGIHLFNPFGAGIQSNFNQRSIPVALKVGAGFPLGDKLKTYLGTSGDMEGNYKLHGGFDYQPHEHFSLRGGLSGKPVRYAAGFGYRWNFLQTDLAVSHHALLGYSPSVSLTFNL</sequence>
<comment type="caution">
    <text evidence="3">The sequence shown here is derived from an EMBL/GenBank/DDBJ whole genome shotgun (WGS) entry which is preliminary data.</text>
</comment>
<organism evidence="3 4">
    <name type="scientific">Prolixibacter denitrificans</name>
    <dbReference type="NCBI Taxonomy" id="1541063"/>
    <lineage>
        <taxon>Bacteria</taxon>
        <taxon>Pseudomonadati</taxon>
        <taxon>Bacteroidota</taxon>
        <taxon>Bacteroidia</taxon>
        <taxon>Marinilabiliales</taxon>
        <taxon>Prolixibacteraceae</taxon>
        <taxon>Prolixibacter</taxon>
    </lineage>
</organism>
<dbReference type="AlphaFoldDB" id="A0A2P8C948"/>
<feature type="signal peptide" evidence="1">
    <location>
        <begin position="1"/>
        <end position="25"/>
    </location>
</feature>
<accession>A0A2P8C948</accession>